<name>X1DSV3_9ZZZZ</name>
<gene>
    <name evidence="1" type="ORF">S01H4_66400</name>
</gene>
<protein>
    <submittedName>
        <fullName evidence="1">Uncharacterized protein</fullName>
    </submittedName>
</protein>
<feature type="non-terminal residue" evidence="1">
    <location>
        <position position="1"/>
    </location>
</feature>
<comment type="caution">
    <text evidence="1">The sequence shown here is derived from an EMBL/GenBank/DDBJ whole genome shotgun (WGS) entry which is preliminary data.</text>
</comment>
<proteinExistence type="predicted"/>
<evidence type="ECO:0000313" key="1">
    <source>
        <dbReference type="EMBL" id="GAH23252.1"/>
    </source>
</evidence>
<organism evidence="1">
    <name type="scientific">marine sediment metagenome</name>
    <dbReference type="NCBI Taxonomy" id="412755"/>
    <lineage>
        <taxon>unclassified sequences</taxon>
        <taxon>metagenomes</taxon>
        <taxon>ecological metagenomes</taxon>
    </lineage>
</organism>
<dbReference type="AlphaFoldDB" id="X1DSV3"/>
<sequence length="51" mass="5927">FKKIGVLKERTEGAISLRCKRARAEARREYARLSRQLYKTYIDPKDAASLV</sequence>
<dbReference type="EMBL" id="BART01041110">
    <property type="protein sequence ID" value="GAH23252.1"/>
    <property type="molecule type" value="Genomic_DNA"/>
</dbReference>
<accession>X1DSV3</accession>
<reference evidence="1" key="1">
    <citation type="journal article" date="2014" name="Front. Microbiol.">
        <title>High frequency of phylogenetically diverse reductive dehalogenase-homologous genes in deep subseafloor sedimentary metagenomes.</title>
        <authorList>
            <person name="Kawai M."/>
            <person name="Futagami T."/>
            <person name="Toyoda A."/>
            <person name="Takaki Y."/>
            <person name="Nishi S."/>
            <person name="Hori S."/>
            <person name="Arai W."/>
            <person name="Tsubouchi T."/>
            <person name="Morono Y."/>
            <person name="Uchiyama I."/>
            <person name="Ito T."/>
            <person name="Fujiyama A."/>
            <person name="Inagaki F."/>
            <person name="Takami H."/>
        </authorList>
    </citation>
    <scope>NUCLEOTIDE SEQUENCE</scope>
    <source>
        <strain evidence="1">Expedition CK06-06</strain>
    </source>
</reference>